<evidence type="ECO:0000313" key="13">
    <source>
        <dbReference type="Proteomes" id="UP000241362"/>
    </source>
</evidence>
<dbReference type="InterPro" id="IPR036188">
    <property type="entry name" value="FAD/NAD-bd_sf"/>
</dbReference>
<dbReference type="PANTHER" id="PTHR10742:SF410">
    <property type="entry name" value="LYSINE-SPECIFIC HISTONE DEMETHYLASE 2"/>
    <property type="match status" value="1"/>
</dbReference>
<reference evidence="12 13" key="1">
    <citation type="submission" date="2018-03" db="EMBL/GenBank/DDBJ databases">
        <title>Rhodobacter blasticus.</title>
        <authorList>
            <person name="Meyer T.E."/>
            <person name="Miller S."/>
            <person name="Lodha T."/>
            <person name="Gandham S."/>
            <person name="Chintalapati S."/>
            <person name="Chintalapati V.R."/>
        </authorList>
    </citation>
    <scope>NUCLEOTIDE SEQUENCE [LARGE SCALE GENOMIC DNA]</scope>
    <source>
        <strain evidence="12 13">DSM 2131</strain>
    </source>
</reference>
<evidence type="ECO:0000256" key="3">
    <source>
        <dbReference type="ARBA" id="ARBA00005833"/>
    </source>
</evidence>
<keyword evidence="7" id="KW-0073">Auxin biosynthesis</keyword>
<dbReference type="Gene3D" id="3.90.660.10">
    <property type="match status" value="1"/>
</dbReference>
<accession>A0A2T4J6W0</accession>
<keyword evidence="13" id="KW-1185">Reference proteome</keyword>
<feature type="domain" description="Amine oxidase" evidence="11">
    <location>
        <begin position="35"/>
        <end position="438"/>
    </location>
</feature>
<dbReference type="InterPro" id="IPR002937">
    <property type="entry name" value="Amino_oxidase"/>
</dbReference>
<feature type="binding site" evidence="9">
    <location>
        <position position="227"/>
    </location>
    <ligand>
        <name>FAD</name>
        <dbReference type="ChEBI" id="CHEBI:57692"/>
    </ligand>
</feature>
<evidence type="ECO:0000256" key="10">
    <source>
        <dbReference type="SAM" id="SignalP"/>
    </source>
</evidence>
<evidence type="ECO:0000256" key="8">
    <source>
        <dbReference type="ARBA" id="ARBA00047321"/>
    </source>
</evidence>
<comment type="cofactor">
    <cofactor evidence="1">
        <name>FAD</name>
        <dbReference type="ChEBI" id="CHEBI:57692"/>
    </cofactor>
</comment>
<dbReference type="GO" id="GO:0050361">
    <property type="term" value="F:tryptophan 2-monooxygenase activity"/>
    <property type="evidence" value="ECO:0007669"/>
    <property type="project" value="UniProtKB-EC"/>
</dbReference>
<sequence length="441" mass="46936">MIRRRAFLATALAAPLIARTARADAAPVVVIGAGLAGLSAAQALRARGIATVVLEARDRIGGRIHTSRLWPDLPMDLGASWIHGTDGNPLTDLARMAGAKLLPTSYDAALTLGPDGAEEEIDLGQAERLLTRALRGAEAAETDRSVWQAVTESADWASAPAGERRLVQHLVNSTLEQEYGGSAQRLSAWHGQDGAEFDGEDALFPQGYDQITAHLARGLDIRLSHPVAAVAPGRVTLADGREIAAGRIIVSVPLGLLRSGRLAFGESLDSARQAAIDRLEMGLLNKAWLRFDRIAWPGDVDWIEWLGPQPGLWAEWVSLARGLEQPVLLGFNAADAAQEVERLDDRATAAAAHDALRAMFGSAFPQPVAAQVTRWSRDPWTLGSYSFNPVGLVPGQRQALAGADWDGALWFCGEACEERYFGTAHGAVLSGRAVAAALAAP</sequence>
<keyword evidence="10" id="KW-0732">Signal</keyword>
<dbReference type="SUPFAM" id="SSF51905">
    <property type="entry name" value="FAD/NAD(P)-binding domain"/>
    <property type="match status" value="1"/>
</dbReference>
<evidence type="ECO:0000256" key="9">
    <source>
        <dbReference type="PIRSR" id="PIRSR601613-1"/>
    </source>
</evidence>
<comment type="caution">
    <text evidence="12">The sequence shown here is derived from an EMBL/GenBank/DDBJ whole genome shotgun (WGS) entry which is preliminary data.</text>
</comment>
<feature type="chain" id="PRO_5015760175" description="Tryptophan 2-monooxygenase" evidence="10">
    <location>
        <begin position="26"/>
        <end position="441"/>
    </location>
</feature>
<dbReference type="Pfam" id="PF01593">
    <property type="entry name" value="Amino_oxidase"/>
    <property type="match status" value="1"/>
</dbReference>
<dbReference type="GO" id="GO:0009851">
    <property type="term" value="P:auxin biosynthetic process"/>
    <property type="evidence" value="ECO:0007669"/>
    <property type="project" value="UniProtKB-KW"/>
</dbReference>
<comment type="similarity">
    <text evidence="3">Belongs to the tryptophan 2-monooxygenase family.</text>
</comment>
<dbReference type="EMBL" id="PZKE01000013">
    <property type="protein sequence ID" value="PTE13588.1"/>
    <property type="molecule type" value="Genomic_DNA"/>
</dbReference>
<feature type="binding site" evidence="9">
    <location>
        <begin position="55"/>
        <end position="56"/>
    </location>
    <ligand>
        <name>FAD</name>
        <dbReference type="ChEBI" id="CHEBI:57692"/>
    </ligand>
</feature>
<dbReference type="SUPFAM" id="SSF54373">
    <property type="entry name" value="FAD-linked reductases, C-terminal domain"/>
    <property type="match status" value="1"/>
</dbReference>
<gene>
    <name evidence="12" type="ORF">C5F44_13625</name>
</gene>
<feature type="binding site" evidence="9">
    <location>
        <position position="331"/>
    </location>
    <ligand>
        <name>substrate</name>
    </ligand>
</feature>
<evidence type="ECO:0000259" key="11">
    <source>
        <dbReference type="Pfam" id="PF01593"/>
    </source>
</evidence>
<feature type="signal peptide" evidence="10">
    <location>
        <begin position="1"/>
        <end position="25"/>
    </location>
</feature>
<evidence type="ECO:0000256" key="2">
    <source>
        <dbReference type="ARBA" id="ARBA00004814"/>
    </source>
</evidence>
<evidence type="ECO:0000256" key="6">
    <source>
        <dbReference type="ARBA" id="ARBA00023002"/>
    </source>
</evidence>
<dbReference type="PANTHER" id="PTHR10742">
    <property type="entry name" value="FLAVIN MONOAMINE OXIDASE"/>
    <property type="match status" value="1"/>
</dbReference>
<evidence type="ECO:0000256" key="5">
    <source>
        <dbReference type="ARBA" id="ARBA00017871"/>
    </source>
</evidence>
<name>A0A2T4J6W0_FUSBL</name>
<dbReference type="Proteomes" id="UP000241362">
    <property type="component" value="Unassembled WGS sequence"/>
</dbReference>
<dbReference type="EC" id="1.13.12.3" evidence="4"/>
<evidence type="ECO:0000313" key="12">
    <source>
        <dbReference type="EMBL" id="PTE13588.1"/>
    </source>
</evidence>
<keyword evidence="6" id="KW-0560">Oxidoreductase</keyword>
<comment type="pathway">
    <text evidence="2">Plant hormone metabolism; auxin biosynthesis.</text>
</comment>
<dbReference type="InterPro" id="IPR050281">
    <property type="entry name" value="Flavin_monoamine_oxidase"/>
</dbReference>
<evidence type="ECO:0000256" key="7">
    <source>
        <dbReference type="ARBA" id="ARBA00023070"/>
    </source>
</evidence>
<organism evidence="12 13">
    <name type="scientific">Fuscovulum blasticum DSM 2131</name>
    <dbReference type="NCBI Taxonomy" id="1188250"/>
    <lineage>
        <taxon>Bacteria</taxon>
        <taxon>Pseudomonadati</taxon>
        <taxon>Pseudomonadota</taxon>
        <taxon>Alphaproteobacteria</taxon>
        <taxon>Rhodobacterales</taxon>
        <taxon>Paracoccaceae</taxon>
        <taxon>Pseudogemmobacter</taxon>
    </lineage>
</organism>
<dbReference type="InterPro" id="IPR001613">
    <property type="entry name" value="Flavin_amine_oxidase"/>
</dbReference>
<evidence type="ECO:0000256" key="1">
    <source>
        <dbReference type="ARBA" id="ARBA00001974"/>
    </source>
</evidence>
<dbReference type="PRINTS" id="PR00757">
    <property type="entry name" value="AMINEOXDASEF"/>
</dbReference>
<dbReference type="AlphaFoldDB" id="A0A2T4J6W0"/>
<dbReference type="RefSeq" id="WP_107674089.1">
    <property type="nucleotide sequence ID" value="NZ_PZKE01000013.1"/>
</dbReference>
<proteinExistence type="inferred from homology"/>
<dbReference type="Gene3D" id="3.50.50.60">
    <property type="entry name" value="FAD/NAD(P)-binding domain"/>
    <property type="match status" value="1"/>
</dbReference>
<evidence type="ECO:0000256" key="4">
    <source>
        <dbReference type="ARBA" id="ARBA00012535"/>
    </source>
</evidence>
<protein>
    <recommendedName>
        <fullName evidence="5">Tryptophan 2-monooxygenase</fullName>
        <ecNumber evidence="4">1.13.12.3</ecNumber>
    </recommendedName>
</protein>
<comment type="catalytic activity">
    <reaction evidence="8">
        <text>L-tryptophan + O2 = indole-3-acetamide + CO2 + H2O</text>
        <dbReference type="Rhea" id="RHEA:16165"/>
        <dbReference type="ChEBI" id="CHEBI:15377"/>
        <dbReference type="ChEBI" id="CHEBI:15379"/>
        <dbReference type="ChEBI" id="CHEBI:16031"/>
        <dbReference type="ChEBI" id="CHEBI:16526"/>
        <dbReference type="ChEBI" id="CHEBI:57912"/>
        <dbReference type="EC" id="1.13.12.3"/>
    </reaction>
</comment>